<keyword evidence="1" id="KW-0732">Signal</keyword>
<accession>A0A397IP65</accession>
<evidence type="ECO:0008006" key="4">
    <source>
        <dbReference type="Google" id="ProtNLM"/>
    </source>
</evidence>
<dbReference type="OrthoDB" id="2323355at2759"/>
<evidence type="ECO:0000313" key="3">
    <source>
        <dbReference type="Proteomes" id="UP000266861"/>
    </source>
</evidence>
<evidence type="ECO:0000313" key="2">
    <source>
        <dbReference type="EMBL" id="RHZ75526.1"/>
    </source>
</evidence>
<protein>
    <recommendedName>
        <fullName evidence="4">MD-2-related lipid-recognition domain-containing protein</fullName>
    </recommendedName>
</protein>
<gene>
    <name evidence="2" type="ORF">Glove_213g188</name>
</gene>
<keyword evidence="3" id="KW-1185">Reference proteome</keyword>
<reference evidence="2 3" key="1">
    <citation type="submission" date="2018-08" db="EMBL/GenBank/DDBJ databases">
        <title>Genome and evolution of the arbuscular mycorrhizal fungus Diversispora epigaea (formerly Glomus versiforme) and its bacterial endosymbionts.</title>
        <authorList>
            <person name="Sun X."/>
            <person name="Fei Z."/>
            <person name="Harrison M."/>
        </authorList>
    </citation>
    <scope>NUCLEOTIDE SEQUENCE [LARGE SCALE GENOMIC DNA]</scope>
    <source>
        <strain evidence="2 3">IT104</strain>
    </source>
</reference>
<feature type="signal peptide" evidence="1">
    <location>
        <begin position="1"/>
        <end position="25"/>
    </location>
</feature>
<feature type="chain" id="PRO_5017433974" description="MD-2-related lipid-recognition domain-containing protein" evidence="1">
    <location>
        <begin position="26"/>
        <end position="154"/>
    </location>
</feature>
<dbReference type="EMBL" id="PQFF01000198">
    <property type="protein sequence ID" value="RHZ75526.1"/>
    <property type="molecule type" value="Genomic_DNA"/>
</dbReference>
<dbReference type="AlphaFoldDB" id="A0A397IP65"/>
<sequence>MNQKYFIILFTLLVFSLIHVEKTHGCHPAGKQTCRPDPSIDYAFFTYDKKLYLKLETPSNTFPEAIGHVYYKWYDGSKVRTELALGDPVFINGHHCDNRGPNQQNPYTTSLDVPEVPPSKSAVTLYVSIYWNCDDQSGTSVHCCHADQTFSFIQ</sequence>
<comment type="caution">
    <text evidence="2">The sequence shown here is derived from an EMBL/GenBank/DDBJ whole genome shotgun (WGS) entry which is preliminary data.</text>
</comment>
<proteinExistence type="predicted"/>
<dbReference type="Proteomes" id="UP000266861">
    <property type="component" value="Unassembled WGS sequence"/>
</dbReference>
<organism evidence="2 3">
    <name type="scientific">Diversispora epigaea</name>
    <dbReference type="NCBI Taxonomy" id="1348612"/>
    <lineage>
        <taxon>Eukaryota</taxon>
        <taxon>Fungi</taxon>
        <taxon>Fungi incertae sedis</taxon>
        <taxon>Mucoromycota</taxon>
        <taxon>Glomeromycotina</taxon>
        <taxon>Glomeromycetes</taxon>
        <taxon>Diversisporales</taxon>
        <taxon>Diversisporaceae</taxon>
        <taxon>Diversispora</taxon>
    </lineage>
</organism>
<name>A0A397IP65_9GLOM</name>
<evidence type="ECO:0000256" key="1">
    <source>
        <dbReference type="SAM" id="SignalP"/>
    </source>
</evidence>